<evidence type="ECO:0000259" key="7">
    <source>
        <dbReference type="Pfam" id="PF01545"/>
    </source>
</evidence>
<gene>
    <name evidence="8" type="ORF">H010_17109</name>
</gene>
<dbReference type="InterPro" id="IPR050291">
    <property type="entry name" value="CDF_Transporter"/>
</dbReference>
<comment type="caution">
    <text evidence="8">The sequence shown here is derived from an EMBL/GenBank/DDBJ whole genome shotgun (WGS) entry which is preliminary data.</text>
</comment>
<dbReference type="InterPro" id="IPR058533">
    <property type="entry name" value="Cation_efflux_TM"/>
</dbReference>
<accession>A0A9X4SB15</accession>
<feature type="transmembrane region" description="Helical" evidence="6">
    <location>
        <begin position="93"/>
        <end position="111"/>
    </location>
</feature>
<dbReference type="GO" id="GO:0016020">
    <property type="term" value="C:membrane"/>
    <property type="evidence" value="ECO:0007669"/>
    <property type="project" value="UniProtKB-SubCell"/>
</dbReference>
<dbReference type="EMBL" id="AOGK01000015">
    <property type="protein sequence ID" value="MDG5976984.1"/>
    <property type="molecule type" value="Genomic_DNA"/>
</dbReference>
<feature type="transmembrane region" description="Helical" evidence="6">
    <location>
        <begin position="181"/>
        <end position="199"/>
    </location>
</feature>
<sequence length="218" mass="22543">MACSCSTGCSSEASTNPTLLDPRWRRALWIALILNAAMFGVELVAGLQAGSVSLLADAVDFAGDAANYGLSLAVFGMAMVWRSRAAWIKGATMFTYGVFVLARAGWTLHAGSVPEPLTMGVVGFVALLVNAGVAVLLYRFRSGDANMRSVWLCSRNDALSNLAVMGAALGVFGTGSAWPDLGVAAVMAALAISAGISVLRQARGELAGLPARAQGHVH</sequence>
<name>A0A9X4SB15_9BURK</name>
<proteinExistence type="predicted"/>
<evidence type="ECO:0000256" key="3">
    <source>
        <dbReference type="ARBA" id="ARBA00022692"/>
    </source>
</evidence>
<evidence type="ECO:0000256" key="1">
    <source>
        <dbReference type="ARBA" id="ARBA00004141"/>
    </source>
</evidence>
<evidence type="ECO:0000256" key="2">
    <source>
        <dbReference type="ARBA" id="ARBA00022448"/>
    </source>
</evidence>
<comment type="subcellular location">
    <subcellularLocation>
        <location evidence="1">Membrane</location>
        <topology evidence="1">Multi-pass membrane protein</topology>
    </subcellularLocation>
</comment>
<keyword evidence="5 6" id="KW-0472">Membrane</keyword>
<dbReference type="RefSeq" id="WP_068174229.1">
    <property type="nucleotide sequence ID" value="NZ_AOGK01000015.1"/>
</dbReference>
<evidence type="ECO:0000313" key="8">
    <source>
        <dbReference type="EMBL" id="MDG5976984.1"/>
    </source>
</evidence>
<dbReference type="Proteomes" id="UP001152876">
    <property type="component" value="Unassembled WGS sequence"/>
</dbReference>
<evidence type="ECO:0000256" key="4">
    <source>
        <dbReference type="ARBA" id="ARBA00022989"/>
    </source>
</evidence>
<evidence type="ECO:0000256" key="5">
    <source>
        <dbReference type="ARBA" id="ARBA00023136"/>
    </source>
</evidence>
<organism evidence="8 9">
    <name type="scientific">Hydrogenophaga taeniospiralis CCUG 15921</name>
    <dbReference type="NCBI Taxonomy" id="1281780"/>
    <lineage>
        <taxon>Bacteria</taxon>
        <taxon>Pseudomonadati</taxon>
        <taxon>Pseudomonadota</taxon>
        <taxon>Betaproteobacteria</taxon>
        <taxon>Burkholderiales</taxon>
        <taxon>Comamonadaceae</taxon>
        <taxon>Hydrogenophaga</taxon>
    </lineage>
</organism>
<keyword evidence="2" id="KW-0813">Transport</keyword>
<evidence type="ECO:0000256" key="6">
    <source>
        <dbReference type="SAM" id="Phobius"/>
    </source>
</evidence>
<feature type="transmembrane region" description="Helical" evidence="6">
    <location>
        <begin position="158"/>
        <end position="175"/>
    </location>
</feature>
<dbReference type="Pfam" id="PF01545">
    <property type="entry name" value="Cation_efflux"/>
    <property type="match status" value="2"/>
</dbReference>
<reference evidence="8" key="1">
    <citation type="submission" date="2013-01" db="EMBL/GenBank/DDBJ databases">
        <title>Genome draft of Hydrogenophaga taeniospiralis 2K1.</title>
        <authorList>
            <person name="Gomila M."/>
            <person name="Lalucat J."/>
        </authorList>
    </citation>
    <scope>NUCLEOTIDE SEQUENCE</scope>
    <source>
        <strain evidence="8">CCUG 15921</strain>
    </source>
</reference>
<keyword evidence="4 6" id="KW-1133">Transmembrane helix</keyword>
<dbReference type="AlphaFoldDB" id="A0A9X4SB15"/>
<dbReference type="GO" id="GO:0008324">
    <property type="term" value="F:monoatomic cation transmembrane transporter activity"/>
    <property type="evidence" value="ECO:0007669"/>
    <property type="project" value="InterPro"/>
</dbReference>
<dbReference type="SUPFAM" id="SSF161111">
    <property type="entry name" value="Cation efflux protein transmembrane domain-like"/>
    <property type="match status" value="1"/>
</dbReference>
<dbReference type="InterPro" id="IPR027469">
    <property type="entry name" value="Cation_efflux_TMD_sf"/>
</dbReference>
<feature type="transmembrane region" description="Helical" evidence="6">
    <location>
        <begin position="65"/>
        <end position="81"/>
    </location>
</feature>
<protein>
    <submittedName>
        <fullName evidence="8">Cation efflux protein</fullName>
    </submittedName>
</protein>
<dbReference type="Gene3D" id="1.20.1510.10">
    <property type="entry name" value="Cation efflux protein transmembrane domain"/>
    <property type="match status" value="1"/>
</dbReference>
<evidence type="ECO:0000313" key="9">
    <source>
        <dbReference type="Proteomes" id="UP001152876"/>
    </source>
</evidence>
<dbReference type="PANTHER" id="PTHR43840:SF15">
    <property type="entry name" value="MITOCHONDRIAL METAL TRANSPORTER 1-RELATED"/>
    <property type="match status" value="1"/>
</dbReference>
<dbReference type="PANTHER" id="PTHR43840">
    <property type="entry name" value="MITOCHONDRIAL METAL TRANSPORTER 1-RELATED"/>
    <property type="match status" value="1"/>
</dbReference>
<feature type="transmembrane region" description="Helical" evidence="6">
    <location>
        <begin position="27"/>
        <end position="45"/>
    </location>
</feature>
<keyword evidence="3 6" id="KW-0812">Transmembrane</keyword>
<keyword evidence="9" id="KW-1185">Reference proteome</keyword>
<feature type="transmembrane region" description="Helical" evidence="6">
    <location>
        <begin position="117"/>
        <end position="138"/>
    </location>
</feature>
<feature type="domain" description="Cation efflux protein transmembrane" evidence="7">
    <location>
        <begin position="28"/>
        <end position="77"/>
    </location>
</feature>
<feature type="domain" description="Cation efflux protein transmembrane" evidence="7">
    <location>
        <begin position="85"/>
        <end position="206"/>
    </location>
</feature>
<dbReference type="OrthoDB" id="9799649at2"/>